<proteinExistence type="predicted"/>
<sequence length="61" mass="7032">MNYGVAGSIFTVVVFVCFIGIVIWAFSRRAKKRFDEAQNLVFDDEPTQQTDKKERESSINE</sequence>
<keyword evidence="1" id="KW-1133">Transmembrane helix</keyword>
<keyword evidence="1" id="KW-0812">Transmembrane</keyword>
<keyword evidence="1" id="KW-0472">Membrane</keyword>
<gene>
    <name evidence="2" type="ORF">GLIP_2147</name>
</gene>
<dbReference type="AlphaFoldDB" id="K6YU21"/>
<evidence type="ECO:0000256" key="1">
    <source>
        <dbReference type="SAM" id="Phobius"/>
    </source>
</evidence>
<keyword evidence="3" id="KW-1185">Reference proteome</keyword>
<dbReference type="EMBL" id="BAEN01000041">
    <property type="protein sequence ID" value="GAC14775.1"/>
    <property type="molecule type" value="Genomic_DNA"/>
</dbReference>
<feature type="transmembrane region" description="Helical" evidence="1">
    <location>
        <begin position="6"/>
        <end position="26"/>
    </location>
</feature>
<comment type="caution">
    <text evidence="2">The sequence shown here is derived from an EMBL/GenBank/DDBJ whole genome shotgun (WGS) entry which is preliminary data.</text>
</comment>
<protein>
    <submittedName>
        <fullName evidence="2">Cytochrome c oxidase, subunit CcoQ</fullName>
    </submittedName>
</protein>
<dbReference type="OrthoDB" id="6402501at2"/>
<dbReference type="Proteomes" id="UP000006334">
    <property type="component" value="Unassembled WGS sequence"/>
</dbReference>
<dbReference type="STRING" id="1127673.GLIP_2147"/>
<dbReference type="InterPro" id="IPR008621">
    <property type="entry name" value="Cbb3-typ_cyt_oxidase_comp"/>
</dbReference>
<evidence type="ECO:0000313" key="3">
    <source>
        <dbReference type="Proteomes" id="UP000006334"/>
    </source>
</evidence>
<dbReference type="eggNOG" id="COG4736">
    <property type="taxonomic scope" value="Bacteria"/>
</dbReference>
<accession>K6YU21</accession>
<evidence type="ECO:0000313" key="2">
    <source>
        <dbReference type="EMBL" id="GAC14775.1"/>
    </source>
</evidence>
<organism evidence="2 3">
    <name type="scientific">Aliiglaciecola lipolytica E3</name>
    <dbReference type="NCBI Taxonomy" id="1127673"/>
    <lineage>
        <taxon>Bacteria</taxon>
        <taxon>Pseudomonadati</taxon>
        <taxon>Pseudomonadota</taxon>
        <taxon>Gammaproteobacteria</taxon>
        <taxon>Alteromonadales</taxon>
        <taxon>Alteromonadaceae</taxon>
        <taxon>Aliiglaciecola</taxon>
    </lineage>
</organism>
<dbReference type="Pfam" id="PF05545">
    <property type="entry name" value="FixQ"/>
    <property type="match status" value="1"/>
</dbReference>
<dbReference type="RefSeq" id="WP_008844591.1">
    <property type="nucleotide sequence ID" value="NZ_BAEN01000041.1"/>
</dbReference>
<reference evidence="2 3" key="1">
    <citation type="journal article" date="2017" name="Antonie Van Leeuwenhoek">
        <title>Rhizobium rhizosphaerae sp. nov., a novel species isolated from rice rhizosphere.</title>
        <authorList>
            <person name="Zhao J.J."/>
            <person name="Zhang J."/>
            <person name="Zhang R.J."/>
            <person name="Zhang C.W."/>
            <person name="Yin H.Q."/>
            <person name="Zhang X.X."/>
        </authorList>
    </citation>
    <scope>NUCLEOTIDE SEQUENCE [LARGE SCALE GENOMIC DNA]</scope>
    <source>
        <strain evidence="2 3">E3</strain>
    </source>
</reference>
<name>K6YU21_9ALTE</name>
<dbReference type="CDD" id="cd01324">
    <property type="entry name" value="cbb3_Oxidase_CcoQ"/>
    <property type="match status" value="1"/>
</dbReference>